<dbReference type="OrthoDB" id="9813193at2"/>
<feature type="transmembrane region" description="Helical" evidence="7">
    <location>
        <begin position="61"/>
        <end position="80"/>
    </location>
</feature>
<accession>A0A327QRM8</accession>
<dbReference type="PANTHER" id="PTHR33452">
    <property type="entry name" value="OXIDOREDUCTASE CATD-RELATED"/>
    <property type="match status" value="1"/>
</dbReference>
<proteinExistence type="inferred from homology"/>
<evidence type="ECO:0000256" key="2">
    <source>
        <dbReference type="ARBA" id="ARBA00006679"/>
    </source>
</evidence>
<evidence type="ECO:0000313" key="8">
    <source>
        <dbReference type="EMBL" id="RAJ06555.1"/>
    </source>
</evidence>
<evidence type="ECO:0000256" key="3">
    <source>
        <dbReference type="ARBA" id="ARBA00022475"/>
    </source>
</evidence>
<reference evidence="8 9" key="1">
    <citation type="submission" date="2018-06" db="EMBL/GenBank/DDBJ databases">
        <title>Genomic Encyclopedia of Archaeal and Bacterial Type Strains, Phase II (KMG-II): from individual species to whole genera.</title>
        <authorList>
            <person name="Goeker M."/>
        </authorList>
    </citation>
    <scope>NUCLEOTIDE SEQUENCE [LARGE SCALE GENOMIC DNA]</scope>
    <source>
        <strain evidence="8 9">DSM 23857</strain>
    </source>
</reference>
<organism evidence="8 9">
    <name type="scientific">Chitinophaga skermanii</name>
    <dbReference type="NCBI Taxonomy" id="331697"/>
    <lineage>
        <taxon>Bacteria</taxon>
        <taxon>Pseudomonadati</taxon>
        <taxon>Bacteroidota</taxon>
        <taxon>Chitinophagia</taxon>
        <taxon>Chitinophagales</taxon>
        <taxon>Chitinophagaceae</taxon>
        <taxon>Chitinophaga</taxon>
    </lineage>
</organism>
<name>A0A327QRM8_9BACT</name>
<protein>
    <submittedName>
        <fullName evidence="8">Putative oxidoreductase</fullName>
    </submittedName>
</protein>
<keyword evidence="6 7" id="KW-0472">Membrane</keyword>
<evidence type="ECO:0000256" key="1">
    <source>
        <dbReference type="ARBA" id="ARBA00004651"/>
    </source>
</evidence>
<dbReference type="PANTHER" id="PTHR33452:SF1">
    <property type="entry name" value="INNER MEMBRANE PROTEIN YPHA-RELATED"/>
    <property type="match status" value="1"/>
</dbReference>
<keyword evidence="9" id="KW-1185">Reference proteome</keyword>
<dbReference type="EMBL" id="QLLL01000003">
    <property type="protein sequence ID" value="RAJ06555.1"/>
    <property type="molecule type" value="Genomic_DNA"/>
</dbReference>
<evidence type="ECO:0000256" key="7">
    <source>
        <dbReference type="SAM" id="Phobius"/>
    </source>
</evidence>
<comment type="similarity">
    <text evidence="2">Belongs to the DoxX family.</text>
</comment>
<keyword evidence="5 7" id="KW-1133">Transmembrane helix</keyword>
<dbReference type="GO" id="GO:0005886">
    <property type="term" value="C:plasma membrane"/>
    <property type="evidence" value="ECO:0007669"/>
    <property type="project" value="UniProtKB-SubCell"/>
</dbReference>
<dbReference type="RefSeq" id="WP_111597165.1">
    <property type="nucleotide sequence ID" value="NZ_QLLL01000003.1"/>
</dbReference>
<feature type="transmembrane region" description="Helical" evidence="7">
    <location>
        <begin position="117"/>
        <end position="138"/>
    </location>
</feature>
<dbReference type="Proteomes" id="UP000249547">
    <property type="component" value="Unassembled WGS sequence"/>
</dbReference>
<dbReference type="AlphaFoldDB" id="A0A327QRM8"/>
<keyword evidence="4 7" id="KW-0812">Transmembrane</keyword>
<feature type="transmembrane region" description="Helical" evidence="7">
    <location>
        <begin position="87"/>
        <end position="105"/>
    </location>
</feature>
<comment type="subcellular location">
    <subcellularLocation>
        <location evidence="1">Cell membrane</location>
        <topology evidence="1">Multi-pass membrane protein</topology>
    </subcellularLocation>
</comment>
<gene>
    <name evidence="8" type="ORF">LX64_01682</name>
</gene>
<evidence type="ECO:0000256" key="6">
    <source>
        <dbReference type="ARBA" id="ARBA00023136"/>
    </source>
</evidence>
<comment type="caution">
    <text evidence="8">The sequence shown here is derived from an EMBL/GenBank/DDBJ whole genome shotgun (WGS) entry which is preliminary data.</text>
</comment>
<sequence>MREIIENMTNTSSRTHILNVALLVFRIVLSLQLMIVHGLKKIGIGVEVAEQVPNPLHLPEVLNSAFAIAGNLVFPVFIIFGLFTRLAILPVLAITLTGYFVLHAHDPLLVKDVPFMYSLSFLFLLVVGPGGYSVDCWLNRRMLAKWGV</sequence>
<evidence type="ECO:0000313" key="9">
    <source>
        <dbReference type="Proteomes" id="UP000249547"/>
    </source>
</evidence>
<dbReference type="Pfam" id="PF07681">
    <property type="entry name" value="DoxX"/>
    <property type="match status" value="1"/>
</dbReference>
<evidence type="ECO:0000256" key="4">
    <source>
        <dbReference type="ARBA" id="ARBA00022692"/>
    </source>
</evidence>
<dbReference type="InterPro" id="IPR032808">
    <property type="entry name" value="DoxX"/>
</dbReference>
<dbReference type="InterPro" id="IPR051907">
    <property type="entry name" value="DoxX-like_oxidoreductase"/>
</dbReference>
<evidence type="ECO:0000256" key="5">
    <source>
        <dbReference type="ARBA" id="ARBA00022989"/>
    </source>
</evidence>
<keyword evidence="3" id="KW-1003">Cell membrane</keyword>
<feature type="transmembrane region" description="Helical" evidence="7">
    <location>
        <begin position="20"/>
        <end position="39"/>
    </location>
</feature>